<protein>
    <recommendedName>
        <fullName evidence="8">Circadian input-output histidine kinase CikA</fullName>
        <ecNumber evidence="3">2.7.13.3</ecNumber>
    </recommendedName>
</protein>
<evidence type="ECO:0000313" key="10">
    <source>
        <dbReference type="EMBL" id="MBD2775540.1"/>
    </source>
</evidence>
<dbReference type="Gene3D" id="1.10.287.130">
    <property type="match status" value="1"/>
</dbReference>
<evidence type="ECO:0000256" key="3">
    <source>
        <dbReference type="ARBA" id="ARBA00012438"/>
    </source>
</evidence>
<dbReference type="Pfam" id="PF14361">
    <property type="entry name" value="RsbRD_N"/>
    <property type="match status" value="1"/>
</dbReference>
<dbReference type="EMBL" id="JACXAE010000082">
    <property type="protein sequence ID" value="MBD2775540.1"/>
    <property type="molecule type" value="Genomic_DNA"/>
</dbReference>
<dbReference type="CDD" id="cd00082">
    <property type="entry name" value="HisKA"/>
    <property type="match status" value="1"/>
</dbReference>
<accession>A0A8J6XP51</accession>
<evidence type="ECO:0000256" key="7">
    <source>
        <dbReference type="ARBA" id="ARBA00023012"/>
    </source>
</evidence>
<dbReference type="InterPro" id="IPR004358">
    <property type="entry name" value="Sig_transdc_His_kin-like_C"/>
</dbReference>
<keyword evidence="6 10" id="KW-0418">Kinase</keyword>
<keyword evidence="5" id="KW-0808">Transferase</keyword>
<reference evidence="10" key="1">
    <citation type="submission" date="2020-09" db="EMBL/GenBank/DDBJ databases">
        <title>Iningainema tapete sp. nov. (Scytonemataceae, Cyanobacteria) from greenhouses in central Florida (USA) produces two types of nodularin with biosynthetic potential for microcystin-LR and anabaenopeptins.</title>
        <authorList>
            <person name="Berthold D.E."/>
            <person name="Lefler F.W."/>
            <person name="Huang I.-S."/>
            <person name="Abdulla H."/>
            <person name="Zimba P.V."/>
            <person name="Laughinghouse H.D. IV."/>
        </authorList>
    </citation>
    <scope>NUCLEOTIDE SEQUENCE</scope>
    <source>
        <strain evidence="10">BLCCT55</strain>
    </source>
</reference>
<dbReference type="InterPro" id="IPR005467">
    <property type="entry name" value="His_kinase_dom"/>
</dbReference>
<dbReference type="InterPro" id="IPR036890">
    <property type="entry name" value="HATPase_C_sf"/>
</dbReference>
<proteinExistence type="inferred from homology"/>
<dbReference type="InterPro" id="IPR025751">
    <property type="entry name" value="RsbRD_N_dom"/>
</dbReference>
<dbReference type="SUPFAM" id="SSF55874">
    <property type="entry name" value="ATPase domain of HSP90 chaperone/DNA topoisomerase II/histidine kinase"/>
    <property type="match status" value="1"/>
</dbReference>
<dbReference type="GO" id="GO:0009927">
    <property type="term" value="F:histidine phosphotransfer kinase activity"/>
    <property type="evidence" value="ECO:0007669"/>
    <property type="project" value="TreeGrafter"/>
</dbReference>
<comment type="caution">
    <text evidence="10">The sequence shown here is derived from an EMBL/GenBank/DDBJ whole genome shotgun (WGS) entry which is preliminary data.</text>
</comment>
<dbReference type="SMART" id="SM00387">
    <property type="entry name" value="HATPase_c"/>
    <property type="match status" value="1"/>
</dbReference>
<dbReference type="SUPFAM" id="SSF47384">
    <property type="entry name" value="Homodimeric domain of signal transducing histidine kinase"/>
    <property type="match status" value="1"/>
</dbReference>
<organism evidence="10 11">
    <name type="scientific">Iningainema tapete BLCC-T55</name>
    <dbReference type="NCBI Taxonomy" id="2748662"/>
    <lineage>
        <taxon>Bacteria</taxon>
        <taxon>Bacillati</taxon>
        <taxon>Cyanobacteriota</taxon>
        <taxon>Cyanophyceae</taxon>
        <taxon>Nostocales</taxon>
        <taxon>Scytonemataceae</taxon>
        <taxon>Iningainema tapete</taxon>
    </lineage>
</organism>
<evidence type="ECO:0000256" key="2">
    <source>
        <dbReference type="ARBA" id="ARBA00006402"/>
    </source>
</evidence>
<gene>
    <name evidence="10" type="ORF">ICL16_26650</name>
</gene>
<evidence type="ECO:0000256" key="1">
    <source>
        <dbReference type="ARBA" id="ARBA00000085"/>
    </source>
</evidence>
<dbReference type="RefSeq" id="WP_190834054.1">
    <property type="nucleotide sequence ID" value="NZ_CAWPPI010000082.1"/>
</dbReference>
<evidence type="ECO:0000256" key="4">
    <source>
        <dbReference type="ARBA" id="ARBA00022553"/>
    </source>
</evidence>
<evidence type="ECO:0000256" key="5">
    <source>
        <dbReference type="ARBA" id="ARBA00022679"/>
    </source>
</evidence>
<dbReference type="Pfam" id="PF00512">
    <property type="entry name" value="HisKA"/>
    <property type="match status" value="1"/>
</dbReference>
<dbReference type="Pfam" id="PF02518">
    <property type="entry name" value="HATPase_c"/>
    <property type="match status" value="1"/>
</dbReference>
<dbReference type="AlphaFoldDB" id="A0A8J6XP51"/>
<name>A0A8J6XP51_9CYAN</name>
<dbReference type="FunFam" id="3.30.565.10:FF:000010">
    <property type="entry name" value="Sensor histidine kinase RcsC"/>
    <property type="match status" value="1"/>
</dbReference>
<comment type="catalytic activity">
    <reaction evidence="1">
        <text>ATP + protein L-histidine = ADP + protein N-phospho-L-histidine.</text>
        <dbReference type="EC" id="2.7.13.3"/>
    </reaction>
</comment>
<evidence type="ECO:0000256" key="6">
    <source>
        <dbReference type="ARBA" id="ARBA00022777"/>
    </source>
</evidence>
<dbReference type="Gene3D" id="1.10.490.70">
    <property type="entry name" value="Histidine kinase N-terminal domain"/>
    <property type="match status" value="1"/>
</dbReference>
<evidence type="ECO:0000256" key="8">
    <source>
        <dbReference type="ARBA" id="ARBA00074306"/>
    </source>
</evidence>
<evidence type="ECO:0000313" key="11">
    <source>
        <dbReference type="Proteomes" id="UP000629098"/>
    </source>
</evidence>
<dbReference type="PRINTS" id="PR00344">
    <property type="entry name" value="BCTRLSENSOR"/>
</dbReference>
<dbReference type="InterPro" id="IPR003661">
    <property type="entry name" value="HisK_dim/P_dom"/>
</dbReference>
<dbReference type="PANTHER" id="PTHR43047">
    <property type="entry name" value="TWO-COMPONENT HISTIDINE PROTEIN KINASE"/>
    <property type="match status" value="1"/>
</dbReference>
<dbReference type="SMART" id="SM00388">
    <property type="entry name" value="HisKA"/>
    <property type="match status" value="1"/>
</dbReference>
<comment type="similarity">
    <text evidence="2">In the N-terminal section; belongs to the phytochrome family.</text>
</comment>
<dbReference type="InterPro" id="IPR003594">
    <property type="entry name" value="HATPase_dom"/>
</dbReference>
<dbReference type="PANTHER" id="PTHR43047:SF72">
    <property type="entry name" value="OSMOSENSING HISTIDINE PROTEIN KINASE SLN1"/>
    <property type="match status" value="1"/>
</dbReference>
<keyword evidence="11" id="KW-1185">Reference proteome</keyword>
<keyword evidence="7" id="KW-0902">Two-component regulatory system</keyword>
<dbReference type="GO" id="GO:0000155">
    <property type="term" value="F:phosphorelay sensor kinase activity"/>
    <property type="evidence" value="ECO:0007669"/>
    <property type="project" value="InterPro"/>
</dbReference>
<dbReference type="PROSITE" id="PS50109">
    <property type="entry name" value="HIS_KIN"/>
    <property type="match status" value="1"/>
</dbReference>
<feature type="domain" description="Histidine kinase" evidence="9">
    <location>
        <begin position="171"/>
        <end position="394"/>
    </location>
</feature>
<dbReference type="InterPro" id="IPR036097">
    <property type="entry name" value="HisK_dim/P_sf"/>
</dbReference>
<evidence type="ECO:0000259" key="9">
    <source>
        <dbReference type="PROSITE" id="PS50109"/>
    </source>
</evidence>
<dbReference type="Proteomes" id="UP000629098">
    <property type="component" value="Unassembled WGS sequence"/>
</dbReference>
<dbReference type="GO" id="GO:0005886">
    <property type="term" value="C:plasma membrane"/>
    <property type="evidence" value="ECO:0007669"/>
    <property type="project" value="TreeGrafter"/>
</dbReference>
<sequence length="396" mass="44900">MKDFSNLLKDKTQTIIDNWVIAVRQDKNIVHTNHLPRLAIENHIDHVLMAMATVLSQYQENDVQPIKDASLEHGSLRAEQGFEAAEIAREYQVLRNVIFNTLEPELLQASAKEVIRAIGLINIVLDEALAYCFQSYTEKRLSELEQLQNQLFLNNQELTRLVRTNQENISFLAHELRSPLTSIIGYSDLFLRQQQKTEVKESAKNVEHIERVLISGRKLLRLINDTLEISRCDAGQMKIEPELTNVCELVYDVYKMLEPLIGEKNLQISIDCSSSLSQVITDPLRLQQIVTNLVSNAIRYTQLGKIEINCHKLDNKKWAIAVSDTGIGIEKEAQSQIFQPYFRVATEQKSYLHDSTGLGLAIVSRLVKLLHGKIEVVSQVGVGSTFTVTLPLQVES</sequence>
<dbReference type="EC" id="2.7.13.3" evidence="3"/>
<dbReference type="Gene3D" id="3.30.565.10">
    <property type="entry name" value="Histidine kinase-like ATPase, C-terminal domain"/>
    <property type="match status" value="1"/>
</dbReference>
<keyword evidence="4" id="KW-0597">Phosphoprotein</keyword>